<keyword evidence="2" id="KW-0285">Flavoprotein</keyword>
<keyword evidence="4" id="KW-0560">Oxidoreductase</keyword>
<dbReference type="HOGENOM" id="CLU_070764_0_1_12"/>
<keyword evidence="3" id="KW-0288">FMN</keyword>
<dbReference type="InterPro" id="IPR016446">
    <property type="entry name" value="Flavin_OxRdtase_Frp"/>
</dbReference>
<evidence type="ECO:0000256" key="1">
    <source>
        <dbReference type="ARBA" id="ARBA00008366"/>
    </source>
</evidence>
<evidence type="ECO:0000256" key="2">
    <source>
        <dbReference type="ARBA" id="ARBA00022630"/>
    </source>
</evidence>
<protein>
    <submittedName>
        <fullName evidence="6">Nitroreductase</fullName>
    </submittedName>
</protein>
<dbReference type="EMBL" id="CP003155">
    <property type="protein sequence ID" value="AEV29643.1"/>
    <property type="molecule type" value="Genomic_DNA"/>
</dbReference>
<feature type="domain" description="Nitroreductase" evidence="5">
    <location>
        <begin position="26"/>
        <end position="190"/>
    </location>
</feature>
<evidence type="ECO:0000256" key="4">
    <source>
        <dbReference type="ARBA" id="ARBA00023002"/>
    </source>
</evidence>
<accession>G8QY78</accession>
<dbReference type="InterPro" id="IPR029479">
    <property type="entry name" value="Nitroreductase"/>
</dbReference>
<comment type="similarity">
    <text evidence="1">Belongs to the flavin oxidoreductase frp family.</text>
</comment>
<dbReference type="Proteomes" id="UP000005632">
    <property type="component" value="Chromosome"/>
</dbReference>
<dbReference type="PANTHER" id="PTHR43425:SF2">
    <property type="entry name" value="OXYGEN-INSENSITIVE NADPH NITROREDUCTASE"/>
    <property type="match status" value="1"/>
</dbReference>
<evidence type="ECO:0000313" key="6">
    <source>
        <dbReference type="EMBL" id="AEV29643.1"/>
    </source>
</evidence>
<dbReference type="SUPFAM" id="SSF55469">
    <property type="entry name" value="FMN-dependent nitroreductase-like"/>
    <property type="match status" value="1"/>
</dbReference>
<dbReference type="Pfam" id="PF00881">
    <property type="entry name" value="Nitroreductase"/>
    <property type="match status" value="1"/>
</dbReference>
<dbReference type="eggNOG" id="COG0778">
    <property type="taxonomic scope" value="Bacteria"/>
</dbReference>
<dbReference type="Gene3D" id="3.40.109.10">
    <property type="entry name" value="NADH Oxidase"/>
    <property type="match status" value="1"/>
</dbReference>
<evidence type="ECO:0000313" key="7">
    <source>
        <dbReference type="Proteomes" id="UP000005632"/>
    </source>
</evidence>
<evidence type="ECO:0000259" key="5">
    <source>
        <dbReference type="Pfam" id="PF00881"/>
    </source>
</evidence>
<organism evidence="6 7">
    <name type="scientific">Sphaerochaeta pleomorpha (strain ATCC BAA-1885 / DSM 22778 / Grapes)</name>
    <dbReference type="NCBI Taxonomy" id="158190"/>
    <lineage>
        <taxon>Bacteria</taxon>
        <taxon>Pseudomonadati</taxon>
        <taxon>Spirochaetota</taxon>
        <taxon>Spirochaetia</taxon>
        <taxon>Spirochaetales</taxon>
        <taxon>Sphaerochaetaceae</taxon>
        <taxon>Sphaerochaeta</taxon>
    </lineage>
</organism>
<dbReference type="AlphaFoldDB" id="G8QY78"/>
<evidence type="ECO:0000256" key="3">
    <source>
        <dbReference type="ARBA" id="ARBA00022643"/>
    </source>
</evidence>
<gene>
    <name evidence="6" type="ordered locus">SpiGrapes_1849</name>
</gene>
<dbReference type="GO" id="GO:0016491">
    <property type="term" value="F:oxidoreductase activity"/>
    <property type="evidence" value="ECO:0007669"/>
    <property type="project" value="UniProtKB-KW"/>
</dbReference>
<dbReference type="KEGG" id="sgp:SpiGrapes_1849"/>
<sequence>MYIFILALDEDGDYNSLMNNMLDMLANRRTVRSFQEREITKEDIRAIKEATLRSPSAGNMALYSVIDVTDATEKETLAKLCDNQDMIAKAPMVWIFLADMQKWVNYYEEGGSRARGEKEKTASWRAPGLGDLHLCLQDAIIAAQTAVIAAESLDIGSCYIGDILENFEQTKTLLHLGKFTIPACMVIFGYKKNQGNLKLTARCPENAIFMENHYREPHLEQLKQDFASHEENRRKTNSLPFSNTGSIADYYYFRKHTSSFMEEMNRSTKLMFDTWTDR</sequence>
<dbReference type="STRING" id="158190.SpiGrapes_1849"/>
<reference evidence="6 7" key="1">
    <citation type="submission" date="2011-11" db="EMBL/GenBank/DDBJ databases">
        <title>Complete sequence of Spirochaeta sp. grapes.</title>
        <authorList>
            <consortium name="US DOE Joint Genome Institute"/>
            <person name="Lucas S."/>
            <person name="Han J."/>
            <person name="Lapidus A."/>
            <person name="Cheng J.-F."/>
            <person name="Goodwin L."/>
            <person name="Pitluck S."/>
            <person name="Peters L."/>
            <person name="Ovchinnikova G."/>
            <person name="Munk A.C."/>
            <person name="Detter J.C."/>
            <person name="Han C."/>
            <person name="Tapia R."/>
            <person name="Land M."/>
            <person name="Hauser L."/>
            <person name="Kyrpides N."/>
            <person name="Ivanova N."/>
            <person name="Pagani I."/>
            <person name="Ritalahtilisa K."/>
            <person name="Loeffler F."/>
            <person name="Woyke T."/>
        </authorList>
    </citation>
    <scope>NUCLEOTIDE SEQUENCE [LARGE SCALE GENOMIC DNA]</scope>
    <source>
        <strain evidence="7">ATCC BAA-1885 / DSM 22778 / Grapes</strain>
    </source>
</reference>
<dbReference type="InterPro" id="IPR000415">
    <property type="entry name" value="Nitroreductase-like"/>
</dbReference>
<proteinExistence type="inferred from homology"/>
<keyword evidence="7" id="KW-1185">Reference proteome</keyword>
<name>G8QY78_SPHPG</name>
<dbReference type="PANTHER" id="PTHR43425">
    <property type="entry name" value="OXYGEN-INSENSITIVE NADPH NITROREDUCTASE"/>
    <property type="match status" value="1"/>
</dbReference>